<comment type="caution">
    <text evidence="3">The sequence shown here is derived from an EMBL/GenBank/DDBJ whole genome shotgun (WGS) entry which is preliminary data.</text>
</comment>
<keyword evidence="4" id="KW-1185">Reference proteome</keyword>
<gene>
    <name evidence="2" type="ORF">PGLA1383_LOCUS11680</name>
    <name evidence="3" type="ORF">PGLA1383_LOCUS14138</name>
</gene>
<dbReference type="EMBL" id="CAJNNV010006094">
    <property type="protein sequence ID" value="CAE8593067.1"/>
    <property type="molecule type" value="Genomic_DNA"/>
</dbReference>
<evidence type="ECO:0000256" key="1">
    <source>
        <dbReference type="SAM" id="MobiDB-lite"/>
    </source>
</evidence>
<feature type="compositionally biased region" description="Acidic residues" evidence="1">
    <location>
        <begin position="75"/>
        <end position="98"/>
    </location>
</feature>
<reference evidence="3" key="1">
    <citation type="submission" date="2021-02" db="EMBL/GenBank/DDBJ databases">
        <authorList>
            <person name="Dougan E. K."/>
            <person name="Rhodes N."/>
            <person name="Thang M."/>
            <person name="Chan C."/>
        </authorList>
    </citation>
    <scope>NUCLEOTIDE SEQUENCE</scope>
</reference>
<feature type="non-terminal residue" evidence="3">
    <location>
        <position position="1"/>
    </location>
</feature>
<organism evidence="3 4">
    <name type="scientific">Polarella glacialis</name>
    <name type="common">Dinoflagellate</name>
    <dbReference type="NCBI Taxonomy" id="89957"/>
    <lineage>
        <taxon>Eukaryota</taxon>
        <taxon>Sar</taxon>
        <taxon>Alveolata</taxon>
        <taxon>Dinophyceae</taxon>
        <taxon>Suessiales</taxon>
        <taxon>Suessiaceae</taxon>
        <taxon>Polarella</taxon>
    </lineage>
</organism>
<evidence type="ECO:0000313" key="3">
    <source>
        <dbReference type="EMBL" id="CAE8595630.1"/>
    </source>
</evidence>
<name>A0A813E5Y2_POLGL</name>
<evidence type="ECO:0000313" key="2">
    <source>
        <dbReference type="EMBL" id="CAE8593067.1"/>
    </source>
</evidence>
<accession>A0A813E5Y2</accession>
<feature type="region of interest" description="Disordered" evidence="1">
    <location>
        <begin position="67"/>
        <end position="125"/>
    </location>
</feature>
<evidence type="ECO:0000313" key="4">
    <source>
        <dbReference type="Proteomes" id="UP000654075"/>
    </source>
</evidence>
<protein>
    <submittedName>
        <fullName evidence="3">Uncharacterized protein</fullName>
    </submittedName>
</protein>
<sequence>VGGFQEVESLMDVAGLAALFRSLHDEVDTFVRRESDVLFEQEKRNQQARQSFKDSAGLVRGFLEEFAPEGGLPDLDNEEAPDASGDSEEDEEGSDAEDKEAARRQSSRRQAAGKDKAPEGELSEQ</sequence>
<feature type="non-terminal residue" evidence="3">
    <location>
        <position position="125"/>
    </location>
</feature>
<dbReference type="Proteomes" id="UP000654075">
    <property type="component" value="Unassembled WGS sequence"/>
</dbReference>
<proteinExistence type="predicted"/>
<dbReference type="EMBL" id="CAJNNV010007973">
    <property type="protein sequence ID" value="CAE8595630.1"/>
    <property type="molecule type" value="Genomic_DNA"/>
</dbReference>
<dbReference type="AlphaFoldDB" id="A0A813E5Y2"/>